<dbReference type="GO" id="GO:0050308">
    <property type="term" value="F:sugar-phosphatase activity"/>
    <property type="evidence" value="ECO:0007669"/>
    <property type="project" value="TreeGrafter"/>
</dbReference>
<proteinExistence type="predicted"/>
<dbReference type="InterPro" id="IPR006439">
    <property type="entry name" value="HAD-SF_hydro_IA"/>
</dbReference>
<dbReference type="Pfam" id="PF00702">
    <property type="entry name" value="Hydrolase"/>
    <property type="match status" value="1"/>
</dbReference>
<organism evidence="1 2">
    <name type="scientific">Luteolibacter luteus</name>
    <dbReference type="NCBI Taxonomy" id="2728835"/>
    <lineage>
        <taxon>Bacteria</taxon>
        <taxon>Pseudomonadati</taxon>
        <taxon>Verrucomicrobiota</taxon>
        <taxon>Verrucomicrobiia</taxon>
        <taxon>Verrucomicrobiales</taxon>
        <taxon>Verrucomicrobiaceae</taxon>
        <taxon>Luteolibacter</taxon>
    </lineage>
</organism>
<dbReference type="SFLD" id="SFLDG01129">
    <property type="entry name" value="C1.5:_HAD__Beta-PGM__Phosphata"/>
    <property type="match status" value="1"/>
</dbReference>
<evidence type="ECO:0000313" key="1">
    <source>
        <dbReference type="EMBL" id="QJE98900.1"/>
    </source>
</evidence>
<dbReference type="InterPro" id="IPR023214">
    <property type="entry name" value="HAD_sf"/>
</dbReference>
<dbReference type="Gene3D" id="1.10.150.240">
    <property type="entry name" value="Putative phosphatase, domain 2"/>
    <property type="match status" value="1"/>
</dbReference>
<dbReference type="Proteomes" id="UP000501812">
    <property type="component" value="Chromosome"/>
</dbReference>
<dbReference type="NCBIfam" id="TIGR01509">
    <property type="entry name" value="HAD-SF-IA-v3"/>
    <property type="match status" value="1"/>
</dbReference>
<accession>A0A858RRZ1</accession>
<keyword evidence="2" id="KW-1185">Reference proteome</keyword>
<dbReference type="SFLD" id="SFLDG01135">
    <property type="entry name" value="C1.5.6:_HAD__Beta-PGM__Phospha"/>
    <property type="match status" value="1"/>
</dbReference>
<protein>
    <submittedName>
        <fullName evidence="1">HAD family phosphatase</fullName>
    </submittedName>
</protein>
<dbReference type="InterPro" id="IPR036412">
    <property type="entry name" value="HAD-like_sf"/>
</dbReference>
<dbReference type="PANTHER" id="PTHR43481:SF4">
    <property type="entry name" value="GLYCEROL-1-PHOSPHATE PHOSPHOHYDROLASE 1-RELATED"/>
    <property type="match status" value="1"/>
</dbReference>
<dbReference type="EMBL" id="CP051774">
    <property type="protein sequence ID" value="QJE98900.1"/>
    <property type="molecule type" value="Genomic_DNA"/>
</dbReference>
<dbReference type="PANTHER" id="PTHR43481">
    <property type="entry name" value="FRUCTOSE-1-PHOSPHATE PHOSPHATASE"/>
    <property type="match status" value="1"/>
</dbReference>
<name>A0A858RRZ1_9BACT</name>
<reference evidence="1 2" key="1">
    <citation type="submission" date="2020-04" db="EMBL/GenBank/DDBJ databases">
        <title>Luteolibacter sp. G-1-1-1 isolated from soil.</title>
        <authorList>
            <person name="Dahal R.H."/>
        </authorList>
    </citation>
    <scope>NUCLEOTIDE SEQUENCE [LARGE SCALE GENOMIC DNA]</scope>
    <source>
        <strain evidence="1 2">G-1-1-1</strain>
    </source>
</reference>
<dbReference type="KEGG" id="luo:HHL09_25005"/>
<dbReference type="SUPFAM" id="SSF56784">
    <property type="entry name" value="HAD-like"/>
    <property type="match status" value="1"/>
</dbReference>
<sequence length="238" mass="25686">MKKAKQLLEGAKAILFDMDGVLVDSEPMHERSIVALSAELGEAITSKEVLDSFKGAPEFIMGRRLQEMYPASGLDAEQIIRRKGDLYEGMFDQVSLLPGVLDFLKQSKANGLRFALATSANRFTQELSFSGHGLAPWFEAIVTGEDITRGKPDPEPYLLAASKLGIAPEDCVVIEDSLNGVRSGKAAGCKVIAITGTFPRIILSELGPDLIIDGFSELLFPKDTAQTKRESAALGKIA</sequence>
<dbReference type="AlphaFoldDB" id="A0A858RRZ1"/>
<dbReference type="InterPro" id="IPR051806">
    <property type="entry name" value="HAD-like_SPP"/>
</dbReference>
<dbReference type="SFLD" id="SFLDS00003">
    <property type="entry name" value="Haloacid_Dehalogenase"/>
    <property type="match status" value="1"/>
</dbReference>
<dbReference type="PRINTS" id="PR00413">
    <property type="entry name" value="HADHALOGNASE"/>
</dbReference>
<dbReference type="Gene3D" id="3.40.50.1000">
    <property type="entry name" value="HAD superfamily/HAD-like"/>
    <property type="match status" value="1"/>
</dbReference>
<gene>
    <name evidence="1" type="ORF">HHL09_25005</name>
</gene>
<evidence type="ECO:0000313" key="2">
    <source>
        <dbReference type="Proteomes" id="UP000501812"/>
    </source>
</evidence>
<dbReference type="RefSeq" id="WP_169457386.1">
    <property type="nucleotide sequence ID" value="NZ_CP051774.1"/>
</dbReference>
<dbReference type="InterPro" id="IPR023198">
    <property type="entry name" value="PGP-like_dom2"/>
</dbReference>